<dbReference type="InterPro" id="IPR011712">
    <property type="entry name" value="Sig_transdc_His_kin_sub3_dim/P"/>
</dbReference>
<organism evidence="5 6">
    <name type="scientific">Luteibacter pinisoli</name>
    <dbReference type="NCBI Taxonomy" id="2589080"/>
    <lineage>
        <taxon>Bacteria</taxon>
        <taxon>Pseudomonadati</taxon>
        <taxon>Pseudomonadota</taxon>
        <taxon>Gammaproteobacteria</taxon>
        <taxon>Lysobacterales</taxon>
        <taxon>Rhodanobacteraceae</taxon>
        <taxon>Luteibacter</taxon>
    </lineage>
</organism>
<dbReference type="Pfam" id="PF02518">
    <property type="entry name" value="HATPase_c"/>
    <property type="match status" value="1"/>
</dbReference>
<reference evidence="5 6" key="1">
    <citation type="submission" date="2019-06" db="EMBL/GenBank/DDBJ databases">
        <title>A complete genome sequence for Luteibacter pinisoli MAH-14.</title>
        <authorList>
            <person name="Baltrus D.A."/>
        </authorList>
    </citation>
    <scope>NUCLEOTIDE SEQUENCE [LARGE SCALE GENOMIC DNA]</scope>
    <source>
        <strain evidence="5 6">MAH-14</strain>
    </source>
</reference>
<name>A0A4Y5Z6I4_9GAMM</name>
<evidence type="ECO:0000256" key="3">
    <source>
        <dbReference type="ARBA" id="ARBA00023012"/>
    </source>
</evidence>
<dbReference type="SMART" id="SM00387">
    <property type="entry name" value="HATPase_c"/>
    <property type="match status" value="1"/>
</dbReference>
<keyword evidence="6" id="KW-1185">Reference proteome</keyword>
<keyword evidence="1" id="KW-0808">Transferase</keyword>
<evidence type="ECO:0000259" key="4">
    <source>
        <dbReference type="SMART" id="SM00387"/>
    </source>
</evidence>
<dbReference type="CDD" id="cd16917">
    <property type="entry name" value="HATPase_UhpB-NarQ-NarX-like"/>
    <property type="match status" value="1"/>
</dbReference>
<dbReference type="AlphaFoldDB" id="A0A4Y5Z6I4"/>
<dbReference type="InterPro" id="IPR050482">
    <property type="entry name" value="Sensor_HK_TwoCompSys"/>
</dbReference>
<protein>
    <recommendedName>
        <fullName evidence="4">Histidine kinase/HSP90-like ATPase domain-containing protein</fullName>
    </recommendedName>
</protein>
<dbReference type="OrthoDB" id="9797605at2"/>
<dbReference type="Proteomes" id="UP000316093">
    <property type="component" value="Chromosome"/>
</dbReference>
<evidence type="ECO:0000313" key="5">
    <source>
        <dbReference type="EMBL" id="QDE39848.1"/>
    </source>
</evidence>
<dbReference type="KEGG" id="lpy:FIV34_11820"/>
<dbReference type="InterPro" id="IPR036890">
    <property type="entry name" value="HATPase_C_sf"/>
</dbReference>
<dbReference type="GO" id="GO:0046983">
    <property type="term" value="F:protein dimerization activity"/>
    <property type="evidence" value="ECO:0007669"/>
    <property type="project" value="InterPro"/>
</dbReference>
<sequence>MPPFSPSAMSWLFVLVANAGLVLHIRRGAKRQVRIAQREERIRIARELHDGLVQDIQALILGIDNARRGHSAQRDAALDHLVIAAEASLDEARARIEHLRTPLADGPLADVLGRRLGEWMQTTGLDMQLCVSGEVRKVSPDVTAELLLIAQECVSNAAAHAGATLVTAHLAFGPRSLMLTVTDDGCGMSPGAARGETPGRFGLRGMRERAELIGGVLFVESSPNGTTVGVQVRARDAYAGRWTALLKRFPNRRE</sequence>
<gene>
    <name evidence="5" type="ORF">FIV34_11820</name>
</gene>
<evidence type="ECO:0000313" key="6">
    <source>
        <dbReference type="Proteomes" id="UP000316093"/>
    </source>
</evidence>
<dbReference type="GO" id="GO:0000155">
    <property type="term" value="F:phosphorelay sensor kinase activity"/>
    <property type="evidence" value="ECO:0007669"/>
    <property type="project" value="InterPro"/>
</dbReference>
<dbReference type="GO" id="GO:0016020">
    <property type="term" value="C:membrane"/>
    <property type="evidence" value="ECO:0007669"/>
    <property type="project" value="InterPro"/>
</dbReference>
<dbReference type="InterPro" id="IPR003594">
    <property type="entry name" value="HATPase_dom"/>
</dbReference>
<keyword evidence="2" id="KW-0418">Kinase</keyword>
<dbReference type="PANTHER" id="PTHR24421:SF62">
    <property type="entry name" value="SENSORY TRANSDUCTION HISTIDINE KINASE"/>
    <property type="match status" value="1"/>
</dbReference>
<dbReference type="SUPFAM" id="SSF55874">
    <property type="entry name" value="ATPase domain of HSP90 chaperone/DNA topoisomerase II/histidine kinase"/>
    <property type="match status" value="1"/>
</dbReference>
<dbReference type="PANTHER" id="PTHR24421">
    <property type="entry name" value="NITRATE/NITRITE SENSOR PROTEIN NARX-RELATED"/>
    <property type="match status" value="1"/>
</dbReference>
<dbReference type="Gene3D" id="1.20.5.1930">
    <property type="match status" value="1"/>
</dbReference>
<keyword evidence="3" id="KW-0902">Two-component regulatory system</keyword>
<accession>A0A4Y5Z6I4</accession>
<dbReference type="Gene3D" id="3.30.565.10">
    <property type="entry name" value="Histidine kinase-like ATPase, C-terminal domain"/>
    <property type="match status" value="1"/>
</dbReference>
<proteinExistence type="predicted"/>
<dbReference type="Pfam" id="PF07730">
    <property type="entry name" value="HisKA_3"/>
    <property type="match status" value="1"/>
</dbReference>
<feature type="domain" description="Histidine kinase/HSP90-like ATPase" evidence="4">
    <location>
        <begin position="141"/>
        <end position="236"/>
    </location>
</feature>
<dbReference type="EMBL" id="CP041046">
    <property type="protein sequence ID" value="QDE39848.1"/>
    <property type="molecule type" value="Genomic_DNA"/>
</dbReference>
<evidence type="ECO:0000256" key="1">
    <source>
        <dbReference type="ARBA" id="ARBA00022679"/>
    </source>
</evidence>
<evidence type="ECO:0000256" key="2">
    <source>
        <dbReference type="ARBA" id="ARBA00022777"/>
    </source>
</evidence>